<dbReference type="InterPro" id="IPR000286">
    <property type="entry name" value="HDACs"/>
</dbReference>
<evidence type="ECO:0000259" key="2">
    <source>
        <dbReference type="Pfam" id="PF00850"/>
    </source>
</evidence>
<feature type="domain" description="Histone deacetylase" evidence="2">
    <location>
        <begin position="19"/>
        <end position="300"/>
    </location>
</feature>
<evidence type="ECO:0000313" key="3">
    <source>
        <dbReference type="EMBL" id="TWI30976.1"/>
    </source>
</evidence>
<dbReference type="PANTHER" id="PTHR10625">
    <property type="entry name" value="HISTONE DEACETYLASE HDAC1-RELATED"/>
    <property type="match status" value="1"/>
</dbReference>
<keyword evidence="4" id="KW-1185">Reference proteome</keyword>
<name>A0A562NFR6_9RHOB</name>
<dbReference type="OrthoDB" id="9808367at2"/>
<dbReference type="InterPro" id="IPR023696">
    <property type="entry name" value="Ureohydrolase_dom_sf"/>
</dbReference>
<dbReference type="EMBL" id="VLKU01000011">
    <property type="protein sequence ID" value="TWI30976.1"/>
    <property type="molecule type" value="Genomic_DNA"/>
</dbReference>
<protein>
    <submittedName>
        <fullName evidence="3">Acetoin utilization deacetylase AcuC-like enzyme</fullName>
    </submittedName>
</protein>
<evidence type="ECO:0000256" key="1">
    <source>
        <dbReference type="ARBA" id="ARBA00005947"/>
    </source>
</evidence>
<dbReference type="SUPFAM" id="SSF52768">
    <property type="entry name" value="Arginase/deacetylase"/>
    <property type="match status" value="1"/>
</dbReference>
<dbReference type="RefSeq" id="WP_145399287.1">
    <property type="nucleotide sequence ID" value="NZ_VLKU01000011.1"/>
</dbReference>
<dbReference type="PRINTS" id="PR01270">
    <property type="entry name" value="HDASUPER"/>
</dbReference>
<accession>A0A562NFR6</accession>
<dbReference type="Proteomes" id="UP000316225">
    <property type="component" value="Unassembled WGS sequence"/>
</dbReference>
<reference evidence="3 4" key="1">
    <citation type="journal article" date="2015" name="Stand. Genomic Sci.">
        <title>Genomic Encyclopedia of Bacterial and Archaeal Type Strains, Phase III: the genomes of soil and plant-associated and newly described type strains.</title>
        <authorList>
            <person name="Whitman W.B."/>
            <person name="Woyke T."/>
            <person name="Klenk H.P."/>
            <person name="Zhou Y."/>
            <person name="Lilburn T.G."/>
            <person name="Beck B.J."/>
            <person name="De Vos P."/>
            <person name="Vandamme P."/>
            <person name="Eisen J.A."/>
            <person name="Garrity G."/>
            <person name="Hugenholtz P."/>
            <person name="Kyrpides N.C."/>
        </authorList>
    </citation>
    <scope>NUCLEOTIDE SEQUENCE [LARGE SCALE GENOMIC DNA]</scope>
    <source>
        <strain evidence="3 4">CGMCC 1.5364</strain>
    </source>
</reference>
<gene>
    <name evidence="3" type="ORF">IQ24_03201</name>
</gene>
<dbReference type="AlphaFoldDB" id="A0A562NFR6"/>
<dbReference type="Pfam" id="PF00850">
    <property type="entry name" value="Hist_deacetyl"/>
    <property type="match status" value="1"/>
</dbReference>
<proteinExistence type="inferred from homology"/>
<dbReference type="Gene3D" id="3.40.800.20">
    <property type="entry name" value="Histone deacetylase domain"/>
    <property type="match status" value="1"/>
</dbReference>
<evidence type="ECO:0000313" key="4">
    <source>
        <dbReference type="Proteomes" id="UP000316225"/>
    </source>
</evidence>
<dbReference type="GO" id="GO:0004407">
    <property type="term" value="F:histone deacetylase activity"/>
    <property type="evidence" value="ECO:0007669"/>
    <property type="project" value="TreeGrafter"/>
</dbReference>
<dbReference type="PANTHER" id="PTHR10625:SF10">
    <property type="entry name" value="HISTONE DEACETYLASE HDAC1"/>
    <property type="match status" value="1"/>
</dbReference>
<dbReference type="InterPro" id="IPR037138">
    <property type="entry name" value="His_deacetylse_dom_sf"/>
</dbReference>
<dbReference type="GO" id="GO:0040029">
    <property type="term" value="P:epigenetic regulation of gene expression"/>
    <property type="evidence" value="ECO:0007669"/>
    <property type="project" value="TreeGrafter"/>
</dbReference>
<dbReference type="InterPro" id="IPR023801">
    <property type="entry name" value="His_deacetylse_dom"/>
</dbReference>
<organism evidence="3 4">
    <name type="scientific">Paracoccus sulfuroxidans</name>
    <dbReference type="NCBI Taxonomy" id="384678"/>
    <lineage>
        <taxon>Bacteria</taxon>
        <taxon>Pseudomonadati</taxon>
        <taxon>Pseudomonadota</taxon>
        <taxon>Alphaproteobacteria</taxon>
        <taxon>Rhodobacterales</taxon>
        <taxon>Paracoccaceae</taxon>
        <taxon>Paracoccus</taxon>
    </lineage>
</organism>
<comment type="caution">
    <text evidence="3">The sequence shown here is derived from an EMBL/GenBank/DDBJ whole genome shotgun (WGS) entry which is preliminary data.</text>
</comment>
<sequence>MTLLFTHPSGFDHVTPPGHPEQVARLESVLNALKGLDLDWREATMAEDSEILRCHPASYLESLRARVPESGWTMLDSDTHLGPESLDAALHAVGAVNDAVDAVLAGQAPNAFVAMRPPGHHAERAKPMGFCIFGSVAIAAKRALDHHGLDRVAVLDFDVHHGNGTQDLLWDEKRAFFASTHQMPLYPGTGRMDETGAHGQIMNVPLAPESGGAEARAAWRRICGQVEAFRPQLVLISAGFDAHADDPLASLNWQESDFTAITRMICDAALTCSAPVVSALEGGYDLAALGRSARAHVEALRETAA</sequence>
<comment type="similarity">
    <text evidence="1">Belongs to the histone deacetylase family.</text>
</comment>
<dbReference type="CDD" id="cd11599">
    <property type="entry name" value="HDAC_classII_2"/>
    <property type="match status" value="1"/>
</dbReference>